<feature type="transmembrane region" description="Helical" evidence="6">
    <location>
        <begin position="79"/>
        <end position="99"/>
    </location>
</feature>
<evidence type="ECO:0000256" key="4">
    <source>
        <dbReference type="ARBA" id="ARBA00022989"/>
    </source>
</evidence>
<keyword evidence="9" id="KW-1185">Reference proteome</keyword>
<dbReference type="PANTHER" id="PTHR32322">
    <property type="entry name" value="INNER MEMBRANE TRANSPORTER"/>
    <property type="match status" value="1"/>
</dbReference>
<keyword evidence="4 6" id="KW-1133">Transmembrane helix</keyword>
<dbReference type="EMBL" id="SMKW01000019">
    <property type="protein sequence ID" value="TDD50742.1"/>
    <property type="molecule type" value="Genomic_DNA"/>
</dbReference>
<evidence type="ECO:0000313" key="9">
    <source>
        <dbReference type="Proteomes" id="UP000294947"/>
    </source>
</evidence>
<dbReference type="OrthoDB" id="5430053at2"/>
<name>A0A4R4Z3V8_9PSEU</name>
<dbReference type="RefSeq" id="WP_132485889.1">
    <property type="nucleotide sequence ID" value="NZ_SMKW01000019.1"/>
</dbReference>
<dbReference type="Pfam" id="PF00892">
    <property type="entry name" value="EamA"/>
    <property type="match status" value="2"/>
</dbReference>
<evidence type="ECO:0000256" key="1">
    <source>
        <dbReference type="ARBA" id="ARBA00004141"/>
    </source>
</evidence>
<comment type="subcellular location">
    <subcellularLocation>
        <location evidence="1">Membrane</location>
        <topology evidence="1">Multi-pass membrane protein</topology>
    </subcellularLocation>
</comment>
<feature type="transmembrane region" description="Helical" evidence="6">
    <location>
        <begin position="105"/>
        <end position="125"/>
    </location>
</feature>
<feature type="domain" description="EamA" evidence="7">
    <location>
        <begin position="159"/>
        <end position="289"/>
    </location>
</feature>
<dbReference type="InterPro" id="IPR037185">
    <property type="entry name" value="EmrE-like"/>
</dbReference>
<feature type="transmembrane region" description="Helical" evidence="6">
    <location>
        <begin position="251"/>
        <end position="269"/>
    </location>
</feature>
<feature type="domain" description="EamA" evidence="7">
    <location>
        <begin position="23"/>
        <end position="148"/>
    </location>
</feature>
<keyword evidence="5 6" id="KW-0472">Membrane</keyword>
<protein>
    <submittedName>
        <fullName evidence="8">EamA family transporter</fullName>
    </submittedName>
</protein>
<comment type="similarity">
    <text evidence="2">Belongs to the EamA transporter family.</text>
</comment>
<evidence type="ECO:0000256" key="2">
    <source>
        <dbReference type="ARBA" id="ARBA00007362"/>
    </source>
</evidence>
<evidence type="ECO:0000313" key="8">
    <source>
        <dbReference type="EMBL" id="TDD50742.1"/>
    </source>
</evidence>
<dbReference type="SUPFAM" id="SSF103481">
    <property type="entry name" value="Multidrug resistance efflux transporter EmrE"/>
    <property type="match status" value="2"/>
</dbReference>
<reference evidence="8 9" key="1">
    <citation type="submission" date="2019-03" db="EMBL/GenBank/DDBJ databases">
        <title>Draft genome sequences of novel Actinobacteria.</title>
        <authorList>
            <person name="Sahin N."/>
            <person name="Ay H."/>
            <person name="Saygin H."/>
        </authorList>
    </citation>
    <scope>NUCLEOTIDE SEQUENCE [LARGE SCALE GENOMIC DNA]</scope>
    <source>
        <strain evidence="8 9">7K502</strain>
    </source>
</reference>
<evidence type="ECO:0000256" key="3">
    <source>
        <dbReference type="ARBA" id="ARBA00022692"/>
    </source>
</evidence>
<feature type="transmembrane region" description="Helical" evidence="6">
    <location>
        <begin position="22"/>
        <end position="43"/>
    </location>
</feature>
<keyword evidence="3 6" id="KW-0812">Transmembrane</keyword>
<gene>
    <name evidence="8" type="ORF">E1288_16230</name>
</gene>
<dbReference type="InterPro" id="IPR000620">
    <property type="entry name" value="EamA_dom"/>
</dbReference>
<feature type="transmembrane region" description="Helical" evidence="6">
    <location>
        <begin position="220"/>
        <end position="239"/>
    </location>
</feature>
<feature type="transmembrane region" description="Helical" evidence="6">
    <location>
        <begin position="189"/>
        <end position="208"/>
    </location>
</feature>
<evidence type="ECO:0000256" key="6">
    <source>
        <dbReference type="SAM" id="Phobius"/>
    </source>
</evidence>
<feature type="transmembrane region" description="Helical" evidence="6">
    <location>
        <begin position="49"/>
        <end position="67"/>
    </location>
</feature>
<sequence>MVAVADLAPEARIREPTPLRDALLTAIAPVSFGTVYVATTLLLPPDRPLLAAAARALPAGLLILAFTRTLPQGAWWWKTTALGMLNVGAFFPLLFVAVYRLPGGLAATFGALQPLIVAALAVPLLKIHTPRAVLLACVAVAAGVALMTTTAATMPDPVGIAAMLAATSLMGMAIVLGKKWGSPVPALTMTGWQLTIGGLALTPLTLVTEGLPTTFTAANLLGFAYVGLIGTALAYTLWFRGVQRLAPTSTSLLSTANPLVATLAGFVFLDQTLTPWQITGFTIALVALVVGQSMNRSSK</sequence>
<proteinExistence type="inferred from homology"/>
<evidence type="ECO:0000256" key="5">
    <source>
        <dbReference type="ARBA" id="ARBA00023136"/>
    </source>
</evidence>
<dbReference type="PANTHER" id="PTHR32322:SF2">
    <property type="entry name" value="EAMA DOMAIN-CONTAINING PROTEIN"/>
    <property type="match status" value="1"/>
</dbReference>
<feature type="transmembrane region" description="Helical" evidence="6">
    <location>
        <begin position="132"/>
        <end position="152"/>
    </location>
</feature>
<organism evidence="8 9">
    <name type="scientific">Saccharopolyspora elongata</name>
    <dbReference type="NCBI Taxonomy" id="2530387"/>
    <lineage>
        <taxon>Bacteria</taxon>
        <taxon>Bacillati</taxon>
        <taxon>Actinomycetota</taxon>
        <taxon>Actinomycetes</taxon>
        <taxon>Pseudonocardiales</taxon>
        <taxon>Pseudonocardiaceae</taxon>
        <taxon>Saccharopolyspora</taxon>
    </lineage>
</organism>
<dbReference type="GO" id="GO:0016020">
    <property type="term" value="C:membrane"/>
    <property type="evidence" value="ECO:0007669"/>
    <property type="project" value="UniProtKB-SubCell"/>
</dbReference>
<dbReference type="InterPro" id="IPR050638">
    <property type="entry name" value="AA-Vitamin_Transporters"/>
</dbReference>
<dbReference type="Proteomes" id="UP000294947">
    <property type="component" value="Unassembled WGS sequence"/>
</dbReference>
<feature type="transmembrane region" description="Helical" evidence="6">
    <location>
        <begin position="158"/>
        <end position="177"/>
    </location>
</feature>
<evidence type="ECO:0000259" key="7">
    <source>
        <dbReference type="Pfam" id="PF00892"/>
    </source>
</evidence>
<accession>A0A4R4Z3V8</accession>
<comment type="caution">
    <text evidence="8">The sequence shown here is derived from an EMBL/GenBank/DDBJ whole genome shotgun (WGS) entry which is preliminary data.</text>
</comment>
<feature type="transmembrane region" description="Helical" evidence="6">
    <location>
        <begin position="275"/>
        <end position="294"/>
    </location>
</feature>
<dbReference type="AlphaFoldDB" id="A0A4R4Z3V8"/>